<feature type="domain" description="Regulator of ribonuclease activity B" evidence="1">
    <location>
        <begin position="13"/>
        <end position="111"/>
    </location>
</feature>
<dbReference type="InterPro" id="IPR009671">
    <property type="entry name" value="RraB_dom"/>
</dbReference>
<reference evidence="3" key="1">
    <citation type="journal article" date="2019" name="Int. J. Syst. Evol. Microbiol.">
        <title>The Global Catalogue of Microorganisms (GCM) 10K type strain sequencing project: providing services to taxonomists for standard genome sequencing and annotation.</title>
        <authorList>
            <consortium name="The Broad Institute Genomics Platform"/>
            <consortium name="The Broad Institute Genome Sequencing Center for Infectious Disease"/>
            <person name="Wu L."/>
            <person name="Ma J."/>
        </authorList>
    </citation>
    <scope>NUCLEOTIDE SEQUENCE [LARGE SCALE GENOMIC DNA]</scope>
    <source>
        <strain evidence="3">CCUG 62953</strain>
    </source>
</reference>
<dbReference type="EMBL" id="JBHTMU010000005">
    <property type="protein sequence ID" value="MFD1341703.1"/>
    <property type="molecule type" value="Genomic_DNA"/>
</dbReference>
<proteinExistence type="predicted"/>
<dbReference type="SUPFAM" id="SSF89946">
    <property type="entry name" value="Hypothetical protein VC0424"/>
    <property type="match status" value="1"/>
</dbReference>
<evidence type="ECO:0000313" key="2">
    <source>
        <dbReference type="EMBL" id="MFD1341703.1"/>
    </source>
</evidence>
<dbReference type="Gene3D" id="3.30.70.970">
    <property type="entry name" value="RraB-like"/>
    <property type="match status" value="1"/>
</dbReference>
<name>A0ABW3ZG54_9RHOB</name>
<dbReference type="Pfam" id="PF06877">
    <property type="entry name" value="RraB"/>
    <property type="match status" value="1"/>
</dbReference>
<keyword evidence="3" id="KW-1185">Reference proteome</keyword>
<organism evidence="2 3">
    <name type="scientific">Litorisediminicola beolgyonensis</name>
    <dbReference type="NCBI Taxonomy" id="1173614"/>
    <lineage>
        <taxon>Bacteria</taxon>
        <taxon>Pseudomonadati</taxon>
        <taxon>Pseudomonadota</taxon>
        <taxon>Alphaproteobacteria</taxon>
        <taxon>Rhodobacterales</taxon>
        <taxon>Paracoccaceae</taxon>
        <taxon>Litorisediminicola</taxon>
    </lineage>
</organism>
<dbReference type="RefSeq" id="WP_386801768.1">
    <property type="nucleotide sequence ID" value="NZ_JBHTMU010000005.1"/>
</dbReference>
<comment type="caution">
    <text evidence="2">The sequence shown here is derived from an EMBL/GenBank/DDBJ whole genome shotgun (WGS) entry which is preliminary data.</text>
</comment>
<evidence type="ECO:0000259" key="1">
    <source>
        <dbReference type="Pfam" id="PF06877"/>
    </source>
</evidence>
<accession>A0ABW3ZG54</accession>
<evidence type="ECO:0000313" key="3">
    <source>
        <dbReference type="Proteomes" id="UP001597135"/>
    </source>
</evidence>
<gene>
    <name evidence="2" type="ORF">ACFQ4E_04650</name>
</gene>
<sequence>MNEAHDFSAQRAETFAVFRNLNDSADLPEIADVDYFFVASEGEIDWPALADALAAEGYLCELVDETGEDAEAPYMVATLTEQPLSAEGIWIGEEIATRIALARGARPDGWGFSA</sequence>
<protein>
    <submittedName>
        <fullName evidence="2">Ribonuclease E inhibitor RraB</fullName>
    </submittedName>
</protein>
<dbReference type="Proteomes" id="UP001597135">
    <property type="component" value="Unassembled WGS sequence"/>
</dbReference>
<dbReference type="InterPro" id="IPR036701">
    <property type="entry name" value="RraB-like_sf"/>
</dbReference>